<sequence>MIGFLRGVVESQDDGHCIIETTGGVGYLVQASSRTLSALPPAPAVIRLLIETFVREDAITLYGFATAAERAWFRLLTTVQGVGPKVALSILSALSSDELSLAIAAGDRTALGRASGVGPKLAARLALELKEKAGSLPLPIALADGIIAPAAAPGGVLDDALSALLNLGYRRPEAQAALNRAAAKLGDAPDVATLIPAALRELAK</sequence>
<evidence type="ECO:0000256" key="1">
    <source>
        <dbReference type="ARBA" id="ARBA00022490"/>
    </source>
</evidence>
<dbReference type="Proteomes" id="UP000708298">
    <property type="component" value="Unassembled WGS sequence"/>
</dbReference>
<dbReference type="Pfam" id="PF07499">
    <property type="entry name" value="RuvA_C"/>
    <property type="match status" value="1"/>
</dbReference>
<dbReference type="InterPro" id="IPR011114">
    <property type="entry name" value="RuvA_C"/>
</dbReference>
<reference evidence="8" key="1">
    <citation type="journal article" date="2021" name="Microorganisms">
        <title>Acidisoma silvae sp. nov. and Acidisomacellulosilytica sp. nov., Two Acidophilic Bacteria Isolated from Decaying Wood, Hydrolyzing Cellulose and Producing Poly-3-hydroxybutyrate.</title>
        <authorList>
            <person name="Mieszkin S."/>
            <person name="Pouder E."/>
            <person name="Uroz S."/>
            <person name="Simon-Colin C."/>
            <person name="Alain K."/>
        </authorList>
    </citation>
    <scope>NUCLEOTIDE SEQUENCE</scope>
    <source>
        <strain evidence="8">HW T2.11</strain>
    </source>
</reference>
<comment type="caution">
    <text evidence="6">Lacks conserved residue(s) required for the propagation of feature annotation.</text>
</comment>
<evidence type="ECO:0000256" key="5">
    <source>
        <dbReference type="ARBA" id="ARBA00023204"/>
    </source>
</evidence>
<evidence type="ECO:0000313" key="8">
    <source>
        <dbReference type="EMBL" id="MCB8876756.1"/>
    </source>
</evidence>
<feature type="region of interest" description="Domain III" evidence="6">
    <location>
        <begin position="152"/>
        <end position="204"/>
    </location>
</feature>
<evidence type="ECO:0000256" key="4">
    <source>
        <dbReference type="ARBA" id="ARBA00023172"/>
    </source>
</evidence>
<feature type="domain" description="Helix-hairpin-helix DNA-binding motif class 1" evidence="7">
    <location>
        <begin position="109"/>
        <end position="128"/>
    </location>
</feature>
<reference evidence="8" key="2">
    <citation type="submission" date="2021-01" db="EMBL/GenBank/DDBJ databases">
        <authorList>
            <person name="Mieszkin S."/>
            <person name="Pouder E."/>
            <person name="Alain K."/>
        </authorList>
    </citation>
    <scope>NUCLEOTIDE SEQUENCE</scope>
    <source>
        <strain evidence="8">HW T2.11</strain>
    </source>
</reference>
<dbReference type="Pfam" id="PF01330">
    <property type="entry name" value="RuvA_N"/>
    <property type="match status" value="1"/>
</dbReference>
<comment type="domain">
    <text evidence="6">Has three domains with a flexible linker between the domains II and III and assumes an 'L' shape. Domain III is highly mobile and contacts RuvB.</text>
</comment>
<keyword evidence="9" id="KW-1185">Reference proteome</keyword>
<comment type="similarity">
    <text evidence="6">Belongs to the RuvA family.</text>
</comment>
<protein>
    <recommendedName>
        <fullName evidence="6">Holliday junction branch migration complex subunit RuvA</fullName>
    </recommendedName>
</protein>
<keyword evidence="2 6" id="KW-0227">DNA damage</keyword>
<dbReference type="Pfam" id="PF14520">
    <property type="entry name" value="HHH_5"/>
    <property type="match status" value="1"/>
</dbReference>
<organism evidence="8 9">
    <name type="scientific">Acidisoma silvae</name>
    <dbReference type="NCBI Taxonomy" id="2802396"/>
    <lineage>
        <taxon>Bacteria</taxon>
        <taxon>Pseudomonadati</taxon>
        <taxon>Pseudomonadota</taxon>
        <taxon>Alphaproteobacteria</taxon>
        <taxon>Acetobacterales</taxon>
        <taxon>Acidocellaceae</taxon>
        <taxon>Acidisoma</taxon>
    </lineage>
</organism>
<keyword evidence="5 6" id="KW-0234">DNA repair</keyword>
<dbReference type="SMART" id="SM00278">
    <property type="entry name" value="HhH1"/>
    <property type="match status" value="2"/>
</dbReference>
<dbReference type="InterPro" id="IPR000085">
    <property type="entry name" value="RuvA"/>
</dbReference>
<dbReference type="InterPro" id="IPR013849">
    <property type="entry name" value="DNA_helicase_Holl-junc_RuvA_I"/>
</dbReference>
<comment type="subunit">
    <text evidence="6">Homotetramer. Forms an RuvA(8)-RuvB(12)-Holliday junction (HJ) complex. HJ DNA is sandwiched between 2 RuvA tetramers; dsDNA enters through RuvA and exits via RuvB. An RuvB hexamer assembles on each DNA strand where it exits the tetramer. Each RuvB hexamer is contacted by two RuvA subunits (via domain III) on 2 adjacent RuvB subunits; this complex drives branch migration. In the full resolvosome a probable DNA-RuvA(4)-RuvB(12)-RuvC(2) complex forms which resolves the HJ.</text>
</comment>
<dbReference type="GO" id="GO:0005737">
    <property type="term" value="C:cytoplasm"/>
    <property type="evidence" value="ECO:0007669"/>
    <property type="project" value="UniProtKB-SubCell"/>
</dbReference>
<keyword evidence="1 6" id="KW-0963">Cytoplasm</keyword>
<accession>A0A963YTI5</accession>
<dbReference type="SUPFAM" id="SSF46929">
    <property type="entry name" value="DNA helicase RuvA subunit, C-terminal domain"/>
    <property type="match status" value="1"/>
</dbReference>
<dbReference type="Gene3D" id="1.10.8.10">
    <property type="entry name" value="DNA helicase RuvA subunit, C-terminal domain"/>
    <property type="match status" value="1"/>
</dbReference>
<feature type="domain" description="Helix-hairpin-helix DNA-binding motif class 1" evidence="7">
    <location>
        <begin position="74"/>
        <end position="93"/>
    </location>
</feature>
<dbReference type="Gene3D" id="2.40.50.140">
    <property type="entry name" value="Nucleic acid-binding proteins"/>
    <property type="match status" value="1"/>
</dbReference>
<dbReference type="GO" id="GO:0005524">
    <property type="term" value="F:ATP binding"/>
    <property type="evidence" value="ECO:0007669"/>
    <property type="project" value="InterPro"/>
</dbReference>
<dbReference type="NCBIfam" id="TIGR00084">
    <property type="entry name" value="ruvA"/>
    <property type="match status" value="1"/>
</dbReference>
<dbReference type="Gene3D" id="1.10.150.20">
    <property type="entry name" value="5' to 3' exonuclease, C-terminal subdomain"/>
    <property type="match status" value="1"/>
</dbReference>
<gene>
    <name evidence="6 8" type="primary">ruvA</name>
    <name evidence="8" type="ORF">ASILVAE211_16310</name>
</gene>
<dbReference type="InterPro" id="IPR003583">
    <property type="entry name" value="Hlx-hairpin-Hlx_DNA-bd_motif"/>
</dbReference>
<dbReference type="HAMAP" id="MF_00031">
    <property type="entry name" value="DNA_HJ_migration_RuvA"/>
    <property type="match status" value="1"/>
</dbReference>
<evidence type="ECO:0000256" key="6">
    <source>
        <dbReference type="HAMAP-Rule" id="MF_00031"/>
    </source>
</evidence>
<dbReference type="InterPro" id="IPR010994">
    <property type="entry name" value="RuvA_2-like"/>
</dbReference>
<evidence type="ECO:0000256" key="2">
    <source>
        <dbReference type="ARBA" id="ARBA00022763"/>
    </source>
</evidence>
<dbReference type="GO" id="GO:0048476">
    <property type="term" value="C:Holliday junction resolvase complex"/>
    <property type="evidence" value="ECO:0007669"/>
    <property type="project" value="UniProtKB-UniRule"/>
</dbReference>
<dbReference type="GO" id="GO:0009379">
    <property type="term" value="C:Holliday junction helicase complex"/>
    <property type="evidence" value="ECO:0007669"/>
    <property type="project" value="InterPro"/>
</dbReference>
<dbReference type="GO" id="GO:0006310">
    <property type="term" value="P:DNA recombination"/>
    <property type="evidence" value="ECO:0007669"/>
    <property type="project" value="UniProtKB-UniRule"/>
</dbReference>
<dbReference type="EMBL" id="JAESVB010000007">
    <property type="protein sequence ID" value="MCB8876756.1"/>
    <property type="molecule type" value="Genomic_DNA"/>
</dbReference>
<keyword evidence="3 6" id="KW-0238">DNA-binding</keyword>
<dbReference type="SUPFAM" id="SSF50249">
    <property type="entry name" value="Nucleic acid-binding proteins"/>
    <property type="match status" value="1"/>
</dbReference>
<keyword evidence="4 6" id="KW-0233">DNA recombination</keyword>
<evidence type="ECO:0000313" key="9">
    <source>
        <dbReference type="Proteomes" id="UP000708298"/>
    </source>
</evidence>
<comment type="function">
    <text evidence="6">The RuvA-RuvB-RuvC complex processes Holliday junction (HJ) DNA during genetic recombination and DNA repair, while the RuvA-RuvB complex plays an important role in the rescue of blocked DNA replication forks via replication fork reversal (RFR). RuvA specifically binds to HJ cruciform DNA, conferring on it an open structure. The RuvB hexamer acts as an ATP-dependent pump, pulling dsDNA into and through the RuvAB complex. HJ branch migration allows RuvC to scan DNA until it finds its consensus sequence, where it cleaves and resolves the cruciform DNA.</text>
</comment>
<evidence type="ECO:0000256" key="3">
    <source>
        <dbReference type="ARBA" id="ARBA00023125"/>
    </source>
</evidence>
<dbReference type="CDD" id="cd14332">
    <property type="entry name" value="UBA_RuvA_C"/>
    <property type="match status" value="1"/>
</dbReference>
<dbReference type="AlphaFoldDB" id="A0A963YTI5"/>
<comment type="subcellular location">
    <subcellularLocation>
        <location evidence="6">Cytoplasm</location>
    </subcellularLocation>
</comment>
<comment type="caution">
    <text evidence="8">The sequence shown here is derived from an EMBL/GenBank/DDBJ whole genome shotgun (WGS) entry which is preliminary data.</text>
</comment>
<proteinExistence type="inferred from homology"/>
<dbReference type="SUPFAM" id="SSF47781">
    <property type="entry name" value="RuvA domain 2-like"/>
    <property type="match status" value="1"/>
</dbReference>
<name>A0A963YTI5_9PROT</name>
<dbReference type="GO" id="GO:0000400">
    <property type="term" value="F:four-way junction DNA binding"/>
    <property type="evidence" value="ECO:0007669"/>
    <property type="project" value="UniProtKB-UniRule"/>
</dbReference>
<dbReference type="InterPro" id="IPR012340">
    <property type="entry name" value="NA-bd_OB-fold"/>
</dbReference>
<dbReference type="RefSeq" id="WP_227322413.1">
    <property type="nucleotide sequence ID" value="NZ_JAESVB010000007.1"/>
</dbReference>
<dbReference type="GO" id="GO:0009378">
    <property type="term" value="F:four-way junction helicase activity"/>
    <property type="evidence" value="ECO:0007669"/>
    <property type="project" value="InterPro"/>
</dbReference>
<evidence type="ECO:0000259" key="7">
    <source>
        <dbReference type="SMART" id="SM00278"/>
    </source>
</evidence>
<dbReference type="GO" id="GO:0006281">
    <property type="term" value="P:DNA repair"/>
    <property type="evidence" value="ECO:0007669"/>
    <property type="project" value="UniProtKB-UniRule"/>
</dbReference>
<dbReference type="InterPro" id="IPR036267">
    <property type="entry name" value="RuvA_C_sf"/>
</dbReference>